<feature type="transmembrane region" description="Helical" evidence="3">
    <location>
        <begin position="134"/>
        <end position="157"/>
    </location>
</feature>
<dbReference type="PANTHER" id="PTHR47607">
    <property type="entry name" value="TUMOR NECROSIS FACTOR RECEPTOR SUBFAMILY MEMBER 3"/>
    <property type="match status" value="1"/>
</dbReference>
<evidence type="ECO:0000313" key="6">
    <source>
        <dbReference type="Proteomes" id="UP001162483"/>
    </source>
</evidence>
<proteinExistence type="predicted"/>
<feature type="disulfide bond" evidence="1">
    <location>
        <begin position="27"/>
        <end position="45"/>
    </location>
</feature>
<feature type="non-terminal residue" evidence="5">
    <location>
        <position position="1"/>
    </location>
</feature>
<keyword evidence="3" id="KW-0472">Membrane</keyword>
<accession>A0ABN9GXQ1</accession>
<sequence>QVTSNDYQTCNETQYFKETWRKCCSRCPPGTYLKNECTETSDTECQPCEDGRYTSNWNYAARCMNCKSCDQPLIEKEKCTRTKKEQCGCPDGYTCTQLTGTGICLICKPDLLPTTVPLPTEPRVTQPSSDYPPWVIPVIVVVAVFIVLVTLSMIFLYRNKSNILEKLGCMTKVKKPLPESAGLEVNFPPPITQNPQQELRFPMEETDPLQSFEYAP</sequence>
<dbReference type="EMBL" id="CATNWA010019631">
    <property type="protein sequence ID" value="CAI9614233.1"/>
    <property type="molecule type" value="Genomic_DNA"/>
</dbReference>
<keyword evidence="3" id="KW-0812">Transmembrane</keyword>
<keyword evidence="3" id="KW-1133">Transmembrane helix</keyword>
<feature type="disulfide bond" evidence="1">
    <location>
        <begin position="24"/>
        <end position="37"/>
    </location>
</feature>
<feature type="disulfide bond" evidence="1">
    <location>
        <begin position="48"/>
        <end position="63"/>
    </location>
</feature>
<feature type="region of interest" description="Disordered" evidence="2">
    <location>
        <begin position="184"/>
        <end position="216"/>
    </location>
</feature>
<dbReference type="SUPFAM" id="SSF57586">
    <property type="entry name" value="TNF receptor-like"/>
    <property type="match status" value="2"/>
</dbReference>
<comment type="caution">
    <text evidence="5">The sequence shown here is derived from an EMBL/GenBank/DDBJ whole genome shotgun (WGS) entry which is preliminary data.</text>
</comment>
<protein>
    <recommendedName>
        <fullName evidence="4">TNFR-Cys domain-containing protein</fullName>
    </recommendedName>
</protein>
<dbReference type="InterPro" id="IPR001368">
    <property type="entry name" value="TNFR/NGFR_Cys_rich_reg"/>
</dbReference>
<feature type="repeat" description="TNFR-Cys" evidence="1">
    <location>
        <begin position="47"/>
        <end position="87"/>
    </location>
</feature>
<dbReference type="Proteomes" id="UP001162483">
    <property type="component" value="Unassembled WGS sequence"/>
</dbReference>
<dbReference type="PROSITE" id="PS00652">
    <property type="entry name" value="TNFR_NGFR_1"/>
    <property type="match status" value="1"/>
</dbReference>
<keyword evidence="6" id="KW-1185">Reference proteome</keyword>
<dbReference type="Pfam" id="PF00020">
    <property type="entry name" value="TNFR_c6"/>
    <property type="match status" value="2"/>
</dbReference>
<evidence type="ECO:0000259" key="4">
    <source>
        <dbReference type="PROSITE" id="PS50050"/>
    </source>
</evidence>
<feature type="domain" description="TNFR-Cys" evidence="4">
    <location>
        <begin position="9"/>
        <end position="45"/>
    </location>
</feature>
<evidence type="ECO:0000256" key="1">
    <source>
        <dbReference type="PROSITE-ProRule" id="PRU00206"/>
    </source>
</evidence>
<dbReference type="InterPro" id="IPR017349">
    <property type="entry name" value="TNFR_3_LTBR"/>
</dbReference>
<evidence type="ECO:0000256" key="2">
    <source>
        <dbReference type="SAM" id="MobiDB-lite"/>
    </source>
</evidence>
<keyword evidence="1" id="KW-1015">Disulfide bond</keyword>
<dbReference type="PANTHER" id="PTHR47607:SF1">
    <property type="entry name" value="TUMOR NECROSIS FACTOR RECEPTOR SUPERFAMILY MEMBER 3"/>
    <property type="match status" value="1"/>
</dbReference>
<reference evidence="5" key="1">
    <citation type="submission" date="2023-05" db="EMBL/GenBank/DDBJ databases">
        <authorList>
            <person name="Stuckert A."/>
        </authorList>
    </citation>
    <scope>NUCLEOTIDE SEQUENCE</scope>
</reference>
<dbReference type="Gene3D" id="2.10.50.10">
    <property type="entry name" value="Tumor Necrosis Factor Receptor, subunit A, domain 2"/>
    <property type="match status" value="1"/>
</dbReference>
<dbReference type="SMART" id="SM00208">
    <property type="entry name" value="TNFR"/>
    <property type="match status" value="2"/>
</dbReference>
<feature type="domain" description="TNFR-Cys" evidence="4">
    <location>
        <begin position="47"/>
        <end position="87"/>
    </location>
</feature>
<evidence type="ECO:0000256" key="3">
    <source>
        <dbReference type="SAM" id="Phobius"/>
    </source>
</evidence>
<feature type="disulfide bond" evidence="1">
    <location>
        <begin position="66"/>
        <end position="79"/>
    </location>
</feature>
<evidence type="ECO:0000313" key="5">
    <source>
        <dbReference type="EMBL" id="CAI9614233.1"/>
    </source>
</evidence>
<organism evidence="5 6">
    <name type="scientific">Staurois parvus</name>
    <dbReference type="NCBI Taxonomy" id="386267"/>
    <lineage>
        <taxon>Eukaryota</taxon>
        <taxon>Metazoa</taxon>
        <taxon>Chordata</taxon>
        <taxon>Craniata</taxon>
        <taxon>Vertebrata</taxon>
        <taxon>Euteleostomi</taxon>
        <taxon>Amphibia</taxon>
        <taxon>Batrachia</taxon>
        <taxon>Anura</taxon>
        <taxon>Neobatrachia</taxon>
        <taxon>Ranoidea</taxon>
        <taxon>Ranidae</taxon>
        <taxon>Staurois</taxon>
    </lineage>
</organism>
<dbReference type="PROSITE" id="PS50050">
    <property type="entry name" value="TNFR_NGFR_2"/>
    <property type="match status" value="2"/>
</dbReference>
<feature type="repeat" description="TNFR-Cys" evidence="1">
    <location>
        <begin position="9"/>
        <end position="45"/>
    </location>
</feature>
<feature type="disulfide bond" evidence="1">
    <location>
        <begin position="69"/>
        <end position="87"/>
    </location>
</feature>
<comment type="caution">
    <text evidence="1">Lacks conserved residue(s) required for the propagation of feature annotation.</text>
</comment>
<gene>
    <name evidence="5" type="ORF">SPARVUS_LOCUS15019670</name>
</gene>
<name>A0ABN9GXQ1_9NEOB</name>